<dbReference type="InterPro" id="IPR011089">
    <property type="entry name" value="GmrSD_C"/>
</dbReference>
<organism evidence="3 4">
    <name type="scientific">Planococcus salinus</name>
    <dbReference type="NCBI Taxonomy" id="1848460"/>
    <lineage>
        <taxon>Bacteria</taxon>
        <taxon>Bacillati</taxon>
        <taxon>Bacillota</taxon>
        <taxon>Bacilli</taxon>
        <taxon>Bacillales</taxon>
        <taxon>Caryophanaceae</taxon>
        <taxon>Planococcus</taxon>
    </lineage>
</organism>
<gene>
    <name evidence="3" type="ORF">EEX84_07305</name>
</gene>
<dbReference type="Proteomes" id="UP000275473">
    <property type="component" value="Unassembled WGS sequence"/>
</dbReference>
<protein>
    <submittedName>
        <fullName evidence="3">DUF262 domain-containing protein</fullName>
    </submittedName>
</protein>
<evidence type="ECO:0000313" key="4">
    <source>
        <dbReference type="Proteomes" id="UP000275473"/>
    </source>
</evidence>
<dbReference type="PANTHER" id="PTHR35149">
    <property type="entry name" value="SLL5132 PROTEIN"/>
    <property type="match status" value="1"/>
</dbReference>
<evidence type="ECO:0000313" key="3">
    <source>
        <dbReference type="EMBL" id="RNF39766.1"/>
    </source>
</evidence>
<dbReference type="Pfam" id="PF07510">
    <property type="entry name" value="GmrSD_C"/>
    <property type="match status" value="1"/>
</dbReference>
<sequence length="589" mass="68383">MRRTQSGRGKIMSMTKYFNSDGLVSIERLLSGQDFYEIPVLQRNYVWSKNNIQDLLDDINASMDEDKNQDYFIGSMVFIEKDSRKVVIDGQQRITTLSLIFSSAIKKFEEHGLKDFSGLYAKYLYDSTHSGGDIVKRNRLKQHTKDNDFYSDLIRTNKSFNASTTSQKNMQSAKEFIDNEIKGMDIDILKDFVAYLSKRVFVVSMVASDFNIAFRIFETLNDRGAKLQPEDLLKNMLLKNLKEETYEEVANKWDSFIKVLTTEQGTTKVSTSTFLKHYIMSRGVLVQKAKLFEAIEKNQKPQTKEPILEFDLDTDRDVKKFINDLYEESILYVKAMEGKYDKAIDRCMRLGIKQTLVIVLASKDLEETKKRKVYDLMESLIFSIAITNARTNELEKSLFKVAGKLRKGNEKPEMFEEAIRNLETLVIEKKGLTLNSLREFKLTSKQADRKKAKYILEKMASSLDEIDHSAGTIEHIMPEEKSDGWLHIKRNSEEYDELVSRLGNLTLLNFSNNSSLKNKPFQEKVKVYKNQPFITKSIVEKIETGTKNTKLDKALRAYNYAPTEIWDEKEIKRRTEAMVRLGEFIWFQL</sequence>
<name>A0A3M8P7V6_9BACL</name>
<dbReference type="Pfam" id="PF03235">
    <property type="entry name" value="GmrSD_N"/>
    <property type="match status" value="1"/>
</dbReference>
<evidence type="ECO:0000259" key="2">
    <source>
        <dbReference type="Pfam" id="PF07510"/>
    </source>
</evidence>
<dbReference type="InterPro" id="IPR004919">
    <property type="entry name" value="GmrSD_N"/>
</dbReference>
<keyword evidence="4" id="KW-1185">Reference proteome</keyword>
<feature type="domain" description="GmrSD restriction endonucleases N-terminal" evidence="1">
    <location>
        <begin position="26"/>
        <end position="237"/>
    </location>
</feature>
<proteinExistence type="predicted"/>
<accession>A0A3M8P7V6</accession>
<feature type="domain" description="GmrSD restriction endonucleases C-terminal" evidence="2">
    <location>
        <begin position="444"/>
        <end position="580"/>
    </location>
</feature>
<comment type="caution">
    <text evidence="3">The sequence shown here is derived from an EMBL/GenBank/DDBJ whole genome shotgun (WGS) entry which is preliminary data.</text>
</comment>
<dbReference type="EMBL" id="RIAX01000004">
    <property type="protein sequence ID" value="RNF39766.1"/>
    <property type="molecule type" value="Genomic_DNA"/>
</dbReference>
<reference evidence="3 4" key="1">
    <citation type="journal article" date="2018" name="Int. J. Syst. Evol. Microbiol.">
        <title>Planococcus salinus sp. nov., a moderately halophilic bacterium isolated from a saline-alkali soil.</title>
        <authorList>
            <person name="Gan L."/>
        </authorList>
    </citation>
    <scope>NUCLEOTIDE SEQUENCE [LARGE SCALE GENOMIC DNA]</scope>
    <source>
        <strain evidence="3 4">LCB217</strain>
    </source>
</reference>
<evidence type="ECO:0000259" key="1">
    <source>
        <dbReference type="Pfam" id="PF03235"/>
    </source>
</evidence>
<dbReference type="AlphaFoldDB" id="A0A3M8P7V6"/>
<dbReference type="PANTHER" id="PTHR35149:SF2">
    <property type="entry name" value="DUF262 DOMAIN-CONTAINING PROTEIN"/>
    <property type="match status" value="1"/>
</dbReference>